<feature type="domain" description="Amidohydrolase-related" evidence="3">
    <location>
        <begin position="67"/>
        <end position="452"/>
    </location>
</feature>
<dbReference type="Gene3D" id="2.30.40.10">
    <property type="entry name" value="Urease, subunit C, domain 1"/>
    <property type="match status" value="1"/>
</dbReference>
<dbReference type="SUPFAM" id="SSF51338">
    <property type="entry name" value="Composite domain of metallo-dependent hydrolases"/>
    <property type="match status" value="1"/>
</dbReference>
<name>A0ABR9C7D7_9HYPH</name>
<dbReference type="InterPro" id="IPR006680">
    <property type="entry name" value="Amidohydro-rel"/>
</dbReference>
<keyword evidence="5" id="KW-1185">Reference proteome</keyword>
<accession>A0ABR9C7D7</accession>
<comment type="caution">
    <text evidence="4">The sequence shown here is derived from an EMBL/GenBank/DDBJ whole genome shotgun (WGS) entry which is preliminary data.</text>
</comment>
<evidence type="ECO:0000313" key="4">
    <source>
        <dbReference type="EMBL" id="MBD8875820.1"/>
    </source>
</evidence>
<dbReference type="SUPFAM" id="SSF51556">
    <property type="entry name" value="Metallo-dependent hydrolases"/>
    <property type="match status" value="1"/>
</dbReference>
<keyword evidence="2" id="KW-0378">Hydrolase</keyword>
<protein>
    <submittedName>
        <fullName evidence="4">Amidohydrolase family protein</fullName>
    </submittedName>
</protein>
<sequence>MTAQPPSKEFLIQSRAAIIGVARDNTGEVVERAGLHVKDGVIVAVEPFDELKAGHPDLPVEGDGNAIVLPGLINGHHHSGLTPLQLGVPLEPLEFWLPQFRGMRYVGHRLDTLYSAIEMLEAGTTTVQHIHPGLSGHPDDWTTLSDAVIGAYREIGMRSSFSFMIRDRNQLVHEDDEPFLDRLPEIDADYWRPRLASSKAPIADYMAWFERRKAHWQGMDADKVSWQLAPANLHWCTDGCLTAIFDTAERTGSKVHMHLVETHLQAEFAQKHYGKSAVQHLSDLGCLGPNLTLGHGIWMDEDDLDLIGSCGCSVCHNASSGLRLASGVAPVNDMIRRKIPVALGIDQSGINDDRDMLQEMRLVWSLHREPGLWTPRPSAAHVFRMATEHAAATTGFEGRIGRLDPGKAADVVLLDWKDIARPFIDERVPLLDAVLLRSRQMPAKTVFVGGEKVVDAGRVISIDREQVLEEISDILSSALSPVETEARERTEALMSHIRNWYAEAYPASGRQPYRFNSLARRPPF</sequence>
<dbReference type="InterPro" id="IPR011059">
    <property type="entry name" value="Metal-dep_hydrolase_composite"/>
</dbReference>
<evidence type="ECO:0000256" key="2">
    <source>
        <dbReference type="ARBA" id="ARBA00022801"/>
    </source>
</evidence>
<dbReference type="InterPro" id="IPR050287">
    <property type="entry name" value="MTA/SAH_deaminase"/>
</dbReference>
<evidence type="ECO:0000256" key="1">
    <source>
        <dbReference type="ARBA" id="ARBA00006745"/>
    </source>
</evidence>
<evidence type="ECO:0000259" key="3">
    <source>
        <dbReference type="Pfam" id="PF01979"/>
    </source>
</evidence>
<dbReference type="Gene3D" id="3.20.20.140">
    <property type="entry name" value="Metal-dependent hydrolases"/>
    <property type="match status" value="1"/>
</dbReference>
<dbReference type="Proteomes" id="UP000615687">
    <property type="component" value="Unassembled WGS sequence"/>
</dbReference>
<comment type="similarity">
    <text evidence="1">Belongs to the metallo-dependent hydrolases superfamily. ATZ/TRZ family.</text>
</comment>
<evidence type="ECO:0000313" key="5">
    <source>
        <dbReference type="Proteomes" id="UP000615687"/>
    </source>
</evidence>
<organism evidence="4 5">
    <name type="scientific">Roseibium polysiphoniae</name>
    <dbReference type="NCBI Taxonomy" id="2571221"/>
    <lineage>
        <taxon>Bacteria</taxon>
        <taxon>Pseudomonadati</taxon>
        <taxon>Pseudomonadota</taxon>
        <taxon>Alphaproteobacteria</taxon>
        <taxon>Hyphomicrobiales</taxon>
        <taxon>Stappiaceae</taxon>
        <taxon>Roseibium</taxon>
    </lineage>
</organism>
<dbReference type="Pfam" id="PF01979">
    <property type="entry name" value="Amidohydro_1"/>
    <property type="match status" value="1"/>
</dbReference>
<dbReference type="EMBL" id="JACYXJ010000002">
    <property type="protein sequence ID" value="MBD8875820.1"/>
    <property type="molecule type" value="Genomic_DNA"/>
</dbReference>
<dbReference type="PANTHER" id="PTHR43794:SF11">
    <property type="entry name" value="AMIDOHYDROLASE-RELATED DOMAIN-CONTAINING PROTEIN"/>
    <property type="match status" value="1"/>
</dbReference>
<reference evidence="4 5" key="1">
    <citation type="submission" date="2020-09" db="EMBL/GenBank/DDBJ databases">
        <title>The genome sequence of type strain Labrenzia polysiphoniae KACC 19711.</title>
        <authorList>
            <person name="Liu Y."/>
        </authorList>
    </citation>
    <scope>NUCLEOTIDE SEQUENCE [LARGE SCALE GENOMIC DNA]</scope>
    <source>
        <strain evidence="4 5">KACC 19711</strain>
    </source>
</reference>
<dbReference type="PANTHER" id="PTHR43794">
    <property type="entry name" value="AMINOHYDROLASE SSNA-RELATED"/>
    <property type="match status" value="1"/>
</dbReference>
<gene>
    <name evidence="4" type="ORF">IG617_05945</name>
</gene>
<dbReference type="RefSeq" id="WP_192108224.1">
    <property type="nucleotide sequence ID" value="NZ_JACYXJ010000002.1"/>
</dbReference>
<dbReference type="InterPro" id="IPR032466">
    <property type="entry name" value="Metal_Hydrolase"/>
</dbReference>
<proteinExistence type="inferred from homology"/>